<keyword evidence="1" id="KW-0732">Signal</keyword>
<sequence length="325" mass="35294" precursor="true">MNQYLCMIVVALIAIAGSGGASAAETKRPNILLLLSDDHSYPYLSTYGSPNVKTPILDQLAAEGMKFHRFFTGAPQCVPSRATLMTGRSAVVARMTRFSSPLPRDEVTLPELLREKGGYFTGVCGRNFHLDGSARTGAAVAQVFETHNLKTFKDRVDFLNTCSDADVAAKFTEFLNQKPADKPFFLWANFSDPHHVWNAPARFRPDPATLVLPDHWPDLPGLREELADYFAEINRLDETVAGVLDVLKTRGEMDNTIIVFCGDNGAALPHGKGSLYDPGSNVPFFVRWPGAVKAGGESRALISAEDLAPTLLAAAGVARNAVNPF</sequence>
<evidence type="ECO:0000313" key="4">
    <source>
        <dbReference type="Proteomes" id="UP000315017"/>
    </source>
</evidence>
<dbReference type="RefSeq" id="WP_202921423.1">
    <property type="nucleotide sequence ID" value="NZ_CP036274.1"/>
</dbReference>
<dbReference type="GO" id="GO:0004065">
    <property type="term" value="F:arylsulfatase activity"/>
    <property type="evidence" value="ECO:0007669"/>
    <property type="project" value="UniProtKB-EC"/>
</dbReference>
<dbReference type="InterPro" id="IPR000917">
    <property type="entry name" value="Sulfatase_N"/>
</dbReference>
<feature type="chain" id="PRO_5022032574" evidence="1">
    <location>
        <begin position="24"/>
        <end position="325"/>
    </location>
</feature>
<dbReference type="SUPFAM" id="SSF53649">
    <property type="entry name" value="Alkaline phosphatase-like"/>
    <property type="match status" value="1"/>
</dbReference>
<dbReference type="Proteomes" id="UP000315017">
    <property type="component" value="Chromosome"/>
</dbReference>
<keyword evidence="4" id="KW-1185">Reference proteome</keyword>
<name>A0A517YNB5_9BACT</name>
<proteinExistence type="predicted"/>
<dbReference type="InterPro" id="IPR052701">
    <property type="entry name" value="GAG_Ulvan_Degrading_Sulfatases"/>
</dbReference>
<dbReference type="EC" id="3.1.6.1" evidence="3"/>
<evidence type="ECO:0000256" key="1">
    <source>
        <dbReference type="SAM" id="SignalP"/>
    </source>
</evidence>
<evidence type="ECO:0000259" key="2">
    <source>
        <dbReference type="Pfam" id="PF00884"/>
    </source>
</evidence>
<organism evidence="3 4">
    <name type="scientific">Anatilimnocola aggregata</name>
    <dbReference type="NCBI Taxonomy" id="2528021"/>
    <lineage>
        <taxon>Bacteria</taxon>
        <taxon>Pseudomonadati</taxon>
        <taxon>Planctomycetota</taxon>
        <taxon>Planctomycetia</taxon>
        <taxon>Pirellulales</taxon>
        <taxon>Pirellulaceae</taxon>
        <taxon>Anatilimnocola</taxon>
    </lineage>
</organism>
<dbReference type="KEGG" id="aagg:ETAA8_68720"/>
<gene>
    <name evidence="3" type="ORF">ETAA8_68720</name>
</gene>
<dbReference type="Pfam" id="PF00884">
    <property type="entry name" value="Sulfatase"/>
    <property type="match status" value="1"/>
</dbReference>
<dbReference type="PANTHER" id="PTHR43751">
    <property type="entry name" value="SULFATASE"/>
    <property type="match status" value="1"/>
</dbReference>
<protein>
    <submittedName>
        <fullName evidence="3">Arylsulfatase</fullName>
        <ecNumber evidence="3">3.1.6.1</ecNumber>
    </submittedName>
</protein>
<feature type="domain" description="Sulfatase N-terminal" evidence="2">
    <location>
        <begin position="29"/>
        <end position="317"/>
    </location>
</feature>
<dbReference type="Gene3D" id="3.40.720.10">
    <property type="entry name" value="Alkaline Phosphatase, subunit A"/>
    <property type="match status" value="1"/>
</dbReference>
<feature type="signal peptide" evidence="1">
    <location>
        <begin position="1"/>
        <end position="23"/>
    </location>
</feature>
<evidence type="ECO:0000313" key="3">
    <source>
        <dbReference type="EMBL" id="QDU31712.1"/>
    </source>
</evidence>
<reference evidence="3 4" key="1">
    <citation type="submission" date="2019-02" db="EMBL/GenBank/DDBJ databases">
        <title>Deep-cultivation of Planctomycetes and their phenomic and genomic characterization uncovers novel biology.</title>
        <authorList>
            <person name="Wiegand S."/>
            <person name="Jogler M."/>
            <person name="Boedeker C."/>
            <person name="Pinto D."/>
            <person name="Vollmers J."/>
            <person name="Rivas-Marin E."/>
            <person name="Kohn T."/>
            <person name="Peeters S.H."/>
            <person name="Heuer A."/>
            <person name="Rast P."/>
            <person name="Oberbeckmann S."/>
            <person name="Bunk B."/>
            <person name="Jeske O."/>
            <person name="Meyerdierks A."/>
            <person name="Storesund J.E."/>
            <person name="Kallscheuer N."/>
            <person name="Luecker S."/>
            <person name="Lage O.M."/>
            <person name="Pohl T."/>
            <person name="Merkel B.J."/>
            <person name="Hornburger P."/>
            <person name="Mueller R.-W."/>
            <person name="Bruemmer F."/>
            <person name="Labrenz M."/>
            <person name="Spormann A.M."/>
            <person name="Op den Camp H."/>
            <person name="Overmann J."/>
            <person name="Amann R."/>
            <person name="Jetten M.S.M."/>
            <person name="Mascher T."/>
            <person name="Medema M.H."/>
            <person name="Devos D.P."/>
            <person name="Kaster A.-K."/>
            <person name="Ovreas L."/>
            <person name="Rohde M."/>
            <person name="Galperin M.Y."/>
            <person name="Jogler C."/>
        </authorList>
    </citation>
    <scope>NUCLEOTIDE SEQUENCE [LARGE SCALE GENOMIC DNA]</scope>
    <source>
        <strain evidence="3 4">ETA_A8</strain>
    </source>
</reference>
<dbReference type="PANTHER" id="PTHR43751:SF3">
    <property type="entry name" value="SULFATASE N-TERMINAL DOMAIN-CONTAINING PROTEIN"/>
    <property type="match status" value="1"/>
</dbReference>
<dbReference type="EMBL" id="CP036274">
    <property type="protein sequence ID" value="QDU31712.1"/>
    <property type="molecule type" value="Genomic_DNA"/>
</dbReference>
<dbReference type="AlphaFoldDB" id="A0A517YNB5"/>
<dbReference type="InterPro" id="IPR017850">
    <property type="entry name" value="Alkaline_phosphatase_core_sf"/>
</dbReference>
<accession>A0A517YNB5</accession>
<keyword evidence="3" id="KW-0378">Hydrolase</keyword>